<proteinExistence type="predicted"/>
<evidence type="ECO:0000256" key="1">
    <source>
        <dbReference type="SAM" id="MobiDB-lite"/>
    </source>
</evidence>
<keyword evidence="3" id="KW-1185">Reference proteome</keyword>
<name>A0A0H2RVE2_9AGAM</name>
<gene>
    <name evidence="2" type="ORF">SCHPADRAFT_261453</name>
</gene>
<protein>
    <submittedName>
        <fullName evidence="2">Uncharacterized protein</fullName>
    </submittedName>
</protein>
<reference evidence="2 3" key="1">
    <citation type="submission" date="2015-04" db="EMBL/GenBank/DDBJ databases">
        <title>Complete genome sequence of Schizopora paradoxa KUC8140, a cosmopolitan wood degrader in East Asia.</title>
        <authorList>
            <consortium name="DOE Joint Genome Institute"/>
            <person name="Min B."/>
            <person name="Park H."/>
            <person name="Jang Y."/>
            <person name="Kim J.-J."/>
            <person name="Kim K.H."/>
            <person name="Pangilinan J."/>
            <person name="Lipzen A."/>
            <person name="Riley R."/>
            <person name="Grigoriev I.V."/>
            <person name="Spatafora J.W."/>
            <person name="Choi I.-G."/>
        </authorList>
    </citation>
    <scope>NUCLEOTIDE SEQUENCE [LARGE SCALE GENOMIC DNA]</scope>
    <source>
        <strain evidence="2 3">KUC8140</strain>
    </source>
</reference>
<evidence type="ECO:0000313" key="2">
    <source>
        <dbReference type="EMBL" id="KLO15562.1"/>
    </source>
</evidence>
<feature type="compositionally biased region" description="Low complexity" evidence="1">
    <location>
        <begin position="176"/>
        <end position="200"/>
    </location>
</feature>
<dbReference type="EMBL" id="KQ085928">
    <property type="protein sequence ID" value="KLO15562.1"/>
    <property type="molecule type" value="Genomic_DNA"/>
</dbReference>
<sequence>MPIVGQTRTSPYTRAGAMTRAVRFLTTSAPLRGGDELFFSLRHVLVPTQTYNSHEYFVKALTYFYSMEDSEIVGGGLCAVCCAAAVWECTVMRACTGLGDTTTSCCGGQRGFCPGLANCCSPSRDLYRHRGGGSGSNGARTNAGAKSEKANTPSEVTEDQTDGLANGYAPARDSDVNPVSEQPSVQSQMSVPSRVALAKE</sequence>
<feature type="region of interest" description="Disordered" evidence="1">
    <location>
        <begin position="131"/>
        <end position="200"/>
    </location>
</feature>
<evidence type="ECO:0000313" key="3">
    <source>
        <dbReference type="Proteomes" id="UP000053477"/>
    </source>
</evidence>
<dbReference type="Proteomes" id="UP000053477">
    <property type="component" value="Unassembled WGS sequence"/>
</dbReference>
<dbReference type="AlphaFoldDB" id="A0A0H2RVE2"/>
<accession>A0A0H2RVE2</accession>
<dbReference type="InParanoid" id="A0A0H2RVE2"/>
<organism evidence="2 3">
    <name type="scientific">Schizopora paradoxa</name>
    <dbReference type="NCBI Taxonomy" id="27342"/>
    <lineage>
        <taxon>Eukaryota</taxon>
        <taxon>Fungi</taxon>
        <taxon>Dikarya</taxon>
        <taxon>Basidiomycota</taxon>
        <taxon>Agaricomycotina</taxon>
        <taxon>Agaricomycetes</taxon>
        <taxon>Hymenochaetales</taxon>
        <taxon>Schizoporaceae</taxon>
        <taxon>Schizopora</taxon>
    </lineage>
</organism>